<dbReference type="InterPro" id="IPR013858">
    <property type="entry name" value="Peptidase_M10B_C"/>
</dbReference>
<dbReference type="GO" id="GO:0005509">
    <property type="term" value="F:calcium ion binding"/>
    <property type="evidence" value="ECO:0007669"/>
    <property type="project" value="InterPro"/>
</dbReference>
<dbReference type="RefSeq" id="WP_183367022.1">
    <property type="nucleotide sequence ID" value="NZ_JACIEZ010000005.1"/>
</dbReference>
<dbReference type="Gene3D" id="2.150.10.10">
    <property type="entry name" value="Serralysin-like metalloprotease, C-terminal"/>
    <property type="match status" value="4"/>
</dbReference>
<dbReference type="InterPro" id="IPR001343">
    <property type="entry name" value="Hemolysn_Ca-bd"/>
</dbReference>
<dbReference type="EMBL" id="JACIEZ010000005">
    <property type="protein sequence ID" value="MBB4065741.1"/>
    <property type="molecule type" value="Genomic_DNA"/>
</dbReference>
<comment type="subcellular location">
    <subcellularLocation>
        <location evidence="2">Secreted</location>
    </subcellularLocation>
</comment>
<evidence type="ECO:0000256" key="3">
    <source>
        <dbReference type="ARBA" id="ARBA00022525"/>
    </source>
</evidence>
<evidence type="ECO:0000313" key="7">
    <source>
        <dbReference type="Proteomes" id="UP000528286"/>
    </source>
</evidence>
<evidence type="ECO:0000256" key="4">
    <source>
        <dbReference type="ARBA" id="ARBA00022737"/>
    </source>
</evidence>
<gene>
    <name evidence="6" type="ORF">GGR23_002948</name>
</gene>
<dbReference type="PANTHER" id="PTHR38340">
    <property type="entry name" value="S-LAYER PROTEIN"/>
    <property type="match status" value="1"/>
</dbReference>
<evidence type="ECO:0000256" key="2">
    <source>
        <dbReference type="ARBA" id="ARBA00004613"/>
    </source>
</evidence>
<comment type="caution">
    <text evidence="6">The sequence shown here is derived from an EMBL/GenBank/DDBJ whole genome shotgun (WGS) entry which is preliminary data.</text>
</comment>
<dbReference type="GO" id="GO:0005615">
    <property type="term" value="C:extracellular space"/>
    <property type="evidence" value="ECO:0007669"/>
    <property type="project" value="InterPro"/>
</dbReference>
<dbReference type="PROSITE" id="PS00330">
    <property type="entry name" value="HEMOLYSIN_CALCIUM"/>
    <property type="match status" value="4"/>
</dbReference>
<organism evidence="6 7">
    <name type="scientific">Gellertiella hungarica</name>
    <dbReference type="NCBI Taxonomy" id="1572859"/>
    <lineage>
        <taxon>Bacteria</taxon>
        <taxon>Pseudomonadati</taxon>
        <taxon>Pseudomonadota</taxon>
        <taxon>Alphaproteobacteria</taxon>
        <taxon>Hyphomicrobiales</taxon>
        <taxon>Rhizobiaceae</taxon>
        <taxon>Gellertiella</taxon>
    </lineage>
</organism>
<dbReference type="InterPro" id="IPR018511">
    <property type="entry name" value="Hemolysin-typ_Ca-bd_CS"/>
</dbReference>
<dbReference type="Pfam" id="PF08548">
    <property type="entry name" value="Peptidase_M10_C"/>
    <property type="match status" value="1"/>
</dbReference>
<protein>
    <submittedName>
        <fullName evidence="6">Ca2+-binding RTX toxin-like protein</fullName>
    </submittedName>
</protein>
<reference evidence="6 7" key="1">
    <citation type="submission" date="2020-08" db="EMBL/GenBank/DDBJ databases">
        <title>Genomic Encyclopedia of Type Strains, Phase IV (KMG-IV): sequencing the most valuable type-strain genomes for metagenomic binning, comparative biology and taxonomic classification.</title>
        <authorList>
            <person name="Goeker M."/>
        </authorList>
    </citation>
    <scope>NUCLEOTIDE SEQUENCE [LARGE SCALE GENOMIC DNA]</scope>
    <source>
        <strain evidence="6 7">DSM 29853</strain>
    </source>
</reference>
<keyword evidence="4" id="KW-0677">Repeat</keyword>
<dbReference type="InterPro" id="IPR050557">
    <property type="entry name" value="RTX_toxin/Mannuronan_C5-epim"/>
</dbReference>
<feature type="domain" description="Peptidase M10 serralysin C-terminal" evidence="5">
    <location>
        <begin position="229"/>
        <end position="346"/>
    </location>
</feature>
<comment type="cofactor">
    <cofactor evidence="1">
        <name>Ca(2+)</name>
        <dbReference type="ChEBI" id="CHEBI:29108"/>
    </cofactor>
</comment>
<dbReference type="Pfam" id="PF00353">
    <property type="entry name" value="HemolysinCabind"/>
    <property type="match status" value="5"/>
</dbReference>
<proteinExistence type="predicted"/>
<evidence type="ECO:0000256" key="1">
    <source>
        <dbReference type="ARBA" id="ARBA00001913"/>
    </source>
</evidence>
<name>A0A7W6J6K7_9HYPH</name>
<dbReference type="PANTHER" id="PTHR38340:SF1">
    <property type="entry name" value="S-LAYER PROTEIN"/>
    <property type="match status" value="1"/>
</dbReference>
<keyword evidence="3" id="KW-0964">Secreted</keyword>
<accession>A0A7W6J6K7</accession>
<dbReference type="PRINTS" id="PR00313">
    <property type="entry name" value="CABNDNGRPT"/>
</dbReference>
<keyword evidence="7" id="KW-1185">Reference proteome</keyword>
<evidence type="ECO:0000259" key="5">
    <source>
        <dbReference type="Pfam" id="PF08548"/>
    </source>
</evidence>
<dbReference type="SUPFAM" id="SSF51120">
    <property type="entry name" value="beta-Roll"/>
    <property type="match status" value="3"/>
</dbReference>
<dbReference type="AlphaFoldDB" id="A0A7W6J6K7"/>
<dbReference type="Proteomes" id="UP000528286">
    <property type="component" value="Unassembled WGS sequence"/>
</dbReference>
<sequence length="429" mass="44553">MATYSGTPGDDLLVGRQADDRLVGYAGNDTIDGKGGADRMEGGPGNDYYFVDNLRDDIVELPGEGFDTVQVSVSGYTMPNEVEAMAVEAGVSVAHGNSANNRMVAMLKGPGVTLYGHGGNDVICGSNGNDFLYGGDGNDELAGFAGTDVIEGGDGNDEILSGAGGVMRGGAGDDIYRIAIGSTAKIEENQGEGIDYVYVYGNTDYTLGSNLEHLALRGKSNLSGTGNELNNAITGNGGNNLLAGLGGNDSLFGGAGEDTLEGGLGNDRMLGGYDRDTLNGGAGADWLDGGQGFDLLTGGAGRDTFVFGTAYYRDKASSKVLGSTIQANADLITDFVSDEDRIALSISTFSALSGLKPGAVLTKDMFVEGPYAKDADDFFLYDRTTGKLWYDANGSAALDGWTGRRLVATFTDENKNHPKIVASDFFLIA</sequence>
<evidence type="ECO:0000313" key="6">
    <source>
        <dbReference type="EMBL" id="MBB4065741.1"/>
    </source>
</evidence>
<dbReference type="InterPro" id="IPR011049">
    <property type="entry name" value="Serralysin-like_metalloprot_C"/>
</dbReference>